<dbReference type="PROSITE" id="PS00061">
    <property type="entry name" value="ADH_SHORT"/>
    <property type="match status" value="1"/>
</dbReference>
<dbReference type="PANTHER" id="PTHR43008">
    <property type="entry name" value="BENZIL REDUCTASE"/>
    <property type="match status" value="1"/>
</dbReference>
<evidence type="ECO:0000313" key="6">
    <source>
        <dbReference type="Proteomes" id="UP000799324"/>
    </source>
</evidence>
<accession>A0A6A6SSS0</accession>
<gene>
    <name evidence="5" type="ORF">K491DRAFT_771442</name>
</gene>
<protein>
    <submittedName>
        <fullName evidence="5">Short chain dehydrogenase</fullName>
    </submittedName>
</protein>
<evidence type="ECO:0000256" key="4">
    <source>
        <dbReference type="SAM" id="MobiDB-lite"/>
    </source>
</evidence>
<dbReference type="AlphaFoldDB" id="A0A6A6SSS0"/>
<dbReference type="InterPro" id="IPR036291">
    <property type="entry name" value="NAD(P)-bd_dom_sf"/>
</dbReference>
<dbReference type="InterPro" id="IPR020904">
    <property type="entry name" value="Sc_DH/Rdtase_CS"/>
</dbReference>
<dbReference type="Pfam" id="PF13561">
    <property type="entry name" value="adh_short_C2"/>
    <property type="match status" value="1"/>
</dbReference>
<keyword evidence="2" id="KW-0521">NADP</keyword>
<dbReference type="EMBL" id="MU004485">
    <property type="protein sequence ID" value="KAF2649613.1"/>
    <property type="molecule type" value="Genomic_DNA"/>
</dbReference>
<evidence type="ECO:0000256" key="2">
    <source>
        <dbReference type="ARBA" id="ARBA00022857"/>
    </source>
</evidence>
<evidence type="ECO:0000256" key="1">
    <source>
        <dbReference type="ARBA" id="ARBA00006484"/>
    </source>
</evidence>
<proteinExistence type="inferred from homology"/>
<dbReference type="GO" id="GO:0050664">
    <property type="term" value="F:oxidoreductase activity, acting on NAD(P)H, oxygen as acceptor"/>
    <property type="evidence" value="ECO:0007669"/>
    <property type="project" value="TreeGrafter"/>
</dbReference>
<dbReference type="InterPro" id="IPR002347">
    <property type="entry name" value="SDR_fam"/>
</dbReference>
<dbReference type="Proteomes" id="UP000799324">
    <property type="component" value="Unassembled WGS sequence"/>
</dbReference>
<dbReference type="GO" id="GO:0016616">
    <property type="term" value="F:oxidoreductase activity, acting on the CH-OH group of donors, NAD or NADP as acceptor"/>
    <property type="evidence" value="ECO:0007669"/>
    <property type="project" value="UniProtKB-ARBA"/>
</dbReference>
<comment type="similarity">
    <text evidence="1">Belongs to the short-chain dehydrogenases/reductases (SDR) family.</text>
</comment>
<keyword evidence="6" id="KW-1185">Reference proteome</keyword>
<name>A0A6A6SSS0_9PLEO</name>
<sequence length="283" mass="30268">MTSETSPSSQWSSTSTFNNKSSDRRSLVERSKLDGKTTVITGGARGIGLALVEAAAEAGSDVAILDILDKPQKELGDLGVKAKYYQTDVTRIESLEQTFDRIKKDFGRIDNCVTAAGIVVDKPFFDHKWNECEKLLKINVLGTYFCAQLAAKAMRDQGTGGSVVLIASIASHSALPLQRLSMYGATKGAVRVLMTQLSVELAPLNIRVNSISPGFIRTDMTELCAVQQPELYSVFNSAPPVGRIGETKDITGAVNYLLSDAAAYTTGADIPITGGLISGRIAN</sequence>
<dbReference type="OrthoDB" id="417891at2759"/>
<feature type="region of interest" description="Disordered" evidence="4">
    <location>
        <begin position="1"/>
        <end position="28"/>
    </location>
</feature>
<evidence type="ECO:0000313" key="5">
    <source>
        <dbReference type="EMBL" id="KAF2649613.1"/>
    </source>
</evidence>
<dbReference type="SUPFAM" id="SSF51735">
    <property type="entry name" value="NAD(P)-binding Rossmann-fold domains"/>
    <property type="match status" value="1"/>
</dbReference>
<dbReference type="Gene3D" id="3.40.50.720">
    <property type="entry name" value="NAD(P)-binding Rossmann-like Domain"/>
    <property type="match status" value="1"/>
</dbReference>
<keyword evidence="3" id="KW-0560">Oxidoreductase</keyword>
<reference evidence="5" key="1">
    <citation type="journal article" date="2020" name="Stud. Mycol.">
        <title>101 Dothideomycetes genomes: a test case for predicting lifestyles and emergence of pathogens.</title>
        <authorList>
            <person name="Haridas S."/>
            <person name="Albert R."/>
            <person name="Binder M."/>
            <person name="Bloem J."/>
            <person name="Labutti K."/>
            <person name="Salamov A."/>
            <person name="Andreopoulos B."/>
            <person name="Baker S."/>
            <person name="Barry K."/>
            <person name="Bills G."/>
            <person name="Bluhm B."/>
            <person name="Cannon C."/>
            <person name="Castanera R."/>
            <person name="Culley D."/>
            <person name="Daum C."/>
            <person name="Ezra D."/>
            <person name="Gonzalez J."/>
            <person name="Henrissat B."/>
            <person name="Kuo A."/>
            <person name="Liang C."/>
            <person name="Lipzen A."/>
            <person name="Lutzoni F."/>
            <person name="Magnuson J."/>
            <person name="Mondo S."/>
            <person name="Nolan M."/>
            <person name="Ohm R."/>
            <person name="Pangilinan J."/>
            <person name="Park H.-J."/>
            <person name="Ramirez L."/>
            <person name="Alfaro M."/>
            <person name="Sun H."/>
            <person name="Tritt A."/>
            <person name="Yoshinaga Y."/>
            <person name="Zwiers L.-H."/>
            <person name="Turgeon B."/>
            <person name="Goodwin S."/>
            <person name="Spatafora J."/>
            <person name="Crous P."/>
            <person name="Grigoriev I."/>
        </authorList>
    </citation>
    <scope>NUCLEOTIDE SEQUENCE</scope>
    <source>
        <strain evidence="5">CBS 122681</strain>
    </source>
</reference>
<organism evidence="5 6">
    <name type="scientific">Lophiostoma macrostomum CBS 122681</name>
    <dbReference type="NCBI Taxonomy" id="1314788"/>
    <lineage>
        <taxon>Eukaryota</taxon>
        <taxon>Fungi</taxon>
        <taxon>Dikarya</taxon>
        <taxon>Ascomycota</taxon>
        <taxon>Pezizomycotina</taxon>
        <taxon>Dothideomycetes</taxon>
        <taxon>Pleosporomycetidae</taxon>
        <taxon>Pleosporales</taxon>
        <taxon>Lophiostomataceae</taxon>
        <taxon>Lophiostoma</taxon>
    </lineage>
</organism>
<dbReference type="PRINTS" id="PR00081">
    <property type="entry name" value="GDHRDH"/>
</dbReference>
<dbReference type="FunFam" id="3.40.50.720:FF:000084">
    <property type="entry name" value="Short-chain dehydrogenase reductase"/>
    <property type="match status" value="1"/>
</dbReference>
<dbReference type="PANTHER" id="PTHR43008:SF4">
    <property type="entry name" value="CHAIN DEHYDROGENASE, PUTATIVE (AFU_ORTHOLOGUE AFUA_4G08710)-RELATED"/>
    <property type="match status" value="1"/>
</dbReference>
<evidence type="ECO:0000256" key="3">
    <source>
        <dbReference type="ARBA" id="ARBA00023002"/>
    </source>
</evidence>
<feature type="compositionally biased region" description="Low complexity" evidence="4">
    <location>
        <begin position="1"/>
        <end position="16"/>
    </location>
</feature>